<dbReference type="Gene3D" id="1.25.40.10">
    <property type="entry name" value="Tetratricopeptide repeat domain"/>
    <property type="match status" value="1"/>
</dbReference>
<evidence type="ECO:0000256" key="1">
    <source>
        <dbReference type="ARBA" id="ARBA00022737"/>
    </source>
</evidence>
<evidence type="ECO:0000256" key="2">
    <source>
        <dbReference type="ARBA" id="ARBA00022803"/>
    </source>
</evidence>
<organism evidence="6 7">
    <name type="scientific">Salinomyces thailandicus</name>
    <dbReference type="NCBI Taxonomy" id="706561"/>
    <lineage>
        <taxon>Eukaryota</taxon>
        <taxon>Fungi</taxon>
        <taxon>Dikarya</taxon>
        <taxon>Ascomycota</taxon>
        <taxon>Pezizomycotina</taxon>
        <taxon>Dothideomycetes</taxon>
        <taxon>Dothideomycetidae</taxon>
        <taxon>Mycosphaerellales</taxon>
        <taxon>Teratosphaeriaceae</taxon>
        <taxon>Salinomyces</taxon>
    </lineage>
</organism>
<keyword evidence="1" id="KW-0677">Repeat</keyword>
<keyword evidence="2" id="KW-0802">TPR repeat</keyword>
<sequence length="415" mass="46280">MTDEHDLSAAIEQHMKLHGSSRANSASAAPDAMGAAAVDQGPAASAELPPSKQKTADEVLEEMKKVPLFMTSLDELDEDNEQIQALKAIAYEGTRAEIASNFRDQGNECVRSKQYLDAREFYNKAIQALKGPIQPQEPDEELSDQRIVEIDEETEEKKERAIEEACYANRALCNLEMKNYGSCQRDCAHVLRLNVRNVKAWYRAASACLAVDKISASLEACECGLKFESANTALKTLLSKVEKRKDYLQELDRTRKRRDEQAKQKEIMLKLALQQRNIVSKTTKDAPDMEDAAISLADSLDPKSILSFPVTFLYPLHAQSDFVKAFAEDESVSQHLEYILPTPWDEEHEYTLDTVDCYMETAAGGLIKAGKNLSLVKLLGSGKVEVVDGLVKVSVVPKTKAAQFIEEFKKRKGKQ</sequence>
<dbReference type="GO" id="GO:0005634">
    <property type="term" value="C:nucleus"/>
    <property type="evidence" value="ECO:0007669"/>
    <property type="project" value="TreeGrafter"/>
</dbReference>
<comment type="caution">
    <text evidence="6">The sequence shown here is derived from an EMBL/GenBank/DDBJ whole genome shotgun (WGS) entry which is preliminary data.</text>
</comment>
<dbReference type="GO" id="GO:0030544">
    <property type="term" value="F:Hsp70 protein binding"/>
    <property type="evidence" value="ECO:0007669"/>
    <property type="project" value="TreeGrafter"/>
</dbReference>
<name>A0A4U0TXE5_9PEZI</name>
<dbReference type="InterPro" id="IPR011990">
    <property type="entry name" value="TPR-like_helical_dom_sf"/>
</dbReference>
<dbReference type="GO" id="GO:0006457">
    <property type="term" value="P:protein folding"/>
    <property type="evidence" value="ECO:0007669"/>
    <property type="project" value="TreeGrafter"/>
</dbReference>
<dbReference type="EMBL" id="NAJL01000025">
    <property type="protein sequence ID" value="TKA27037.1"/>
    <property type="molecule type" value="Genomic_DNA"/>
</dbReference>
<dbReference type="SUPFAM" id="SSF48452">
    <property type="entry name" value="TPR-like"/>
    <property type="match status" value="1"/>
</dbReference>
<dbReference type="GO" id="GO:0005829">
    <property type="term" value="C:cytosol"/>
    <property type="evidence" value="ECO:0007669"/>
    <property type="project" value="TreeGrafter"/>
</dbReference>
<dbReference type="SMART" id="SM00028">
    <property type="entry name" value="TPR"/>
    <property type="match status" value="3"/>
</dbReference>
<dbReference type="Proteomes" id="UP000308549">
    <property type="component" value="Unassembled WGS sequence"/>
</dbReference>
<feature type="region of interest" description="Disordered" evidence="4">
    <location>
        <begin position="14"/>
        <end position="54"/>
    </location>
</feature>
<protein>
    <recommendedName>
        <fullName evidence="5">Cns1/TTC4 wheel domain-containing protein</fullName>
    </recommendedName>
</protein>
<evidence type="ECO:0000259" key="5">
    <source>
        <dbReference type="Pfam" id="PF18972"/>
    </source>
</evidence>
<feature type="compositionally biased region" description="Low complexity" evidence="4">
    <location>
        <begin position="20"/>
        <end position="37"/>
    </location>
</feature>
<proteinExistence type="inferred from homology"/>
<dbReference type="PANTHER" id="PTHR46035">
    <property type="entry name" value="TETRATRICOPEPTIDE REPEAT PROTEIN 4"/>
    <property type="match status" value="1"/>
</dbReference>
<dbReference type="PANTHER" id="PTHR46035:SF1">
    <property type="entry name" value="TETRATRICOPEPTIDE REPEAT PROTEIN 4"/>
    <property type="match status" value="1"/>
</dbReference>
<dbReference type="OrthoDB" id="420195at2759"/>
<dbReference type="CDD" id="cd21381">
    <property type="entry name" value="CTWD_TTC4"/>
    <property type="match status" value="1"/>
</dbReference>
<dbReference type="GO" id="GO:0051879">
    <property type="term" value="F:Hsp90 protein binding"/>
    <property type="evidence" value="ECO:0007669"/>
    <property type="project" value="InterPro"/>
</dbReference>
<reference evidence="6 7" key="1">
    <citation type="submission" date="2017-03" db="EMBL/GenBank/DDBJ databases">
        <title>Genomes of endolithic fungi from Antarctica.</title>
        <authorList>
            <person name="Coleine C."/>
            <person name="Masonjones S."/>
            <person name="Stajich J.E."/>
        </authorList>
    </citation>
    <scope>NUCLEOTIDE SEQUENCE [LARGE SCALE GENOMIC DNA]</scope>
    <source>
        <strain evidence="6 7">CCFEE 6315</strain>
    </source>
</reference>
<comment type="similarity">
    <text evidence="3">Belongs to the TTC4 family.</text>
</comment>
<dbReference type="InterPro" id="IPR019734">
    <property type="entry name" value="TPR_rpt"/>
</dbReference>
<evidence type="ECO:0000313" key="6">
    <source>
        <dbReference type="EMBL" id="TKA27037.1"/>
    </source>
</evidence>
<evidence type="ECO:0000256" key="4">
    <source>
        <dbReference type="SAM" id="MobiDB-lite"/>
    </source>
</evidence>
<dbReference type="Pfam" id="PF18972">
    <property type="entry name" value="Wheel"/>
    <property type="match status" value="1"/>
</dbReference>
<evidence type="ECO:0000256" key="3">
    <source>
        <dbReference type="ARBA" id="ARBA00023602"/>
    </source>
</evidence>
<gene>
    <name evidence="6" type="ORF">B0A50_05228</name>
</gene>
<keyword evidence="7" id="KW-1185">Reference proteome</keyword>
<dbReference type="InterPro" id="IPR044059">
    <property type="entry name" value="Csn1/TTC4_wheel"/>
</dbReference>
<feature type="domain" description="Cns1/TTC4 wheel" evidence="5">
    <location>
        <begin position="299"/>
        <end position="408"/>
    </location>
</feature>
<dbReference type="AlphaFoldDB" id="A0A4U0TXE5"/>
<evidence type="ECO:0000313" key="7">
    <source>
        <dbReference type="Proteomes" id="UP000308549"/>
    </source>
</evidence>
<accession>A0A4U0TXE5</accession>